<name>A0ABT0JVE4_9ACTN</name>
<feature type="region of interest" description="Disordered" evidence="1">
    <location>
        <begin position="213"/>
        <end position="252"/>
    </location>
</feature>
<evidence type="ECO:0000256" key="2">
    <source>
        <dbReference type="SAM" id="Phobius"/>
    </source>
</evidence>
<evidence type="ECO:0000256" key="1">
    <source>
        <dbReference type="SAM" id="MobiDB-lite"/>
    </source>
</evidence>
<proteinExistence type="predicted"/>
<feature type="transmembrane region" description="Helical" evidence="2">
    <location>
        <begin position="48"/>
        <end position="68"/>
    </location>
</feature>
<gene>
    <name evidence="3" type="ORF">MXD59_06695</name>
</gene>
<protein>
    <submittedName>
        <fullName evidence="3">Uncharacterized protein</fullName>
    </submittedName>
</protein>
<keyword evidence="4" id="KW-1185">Reference proteome</keyword>
<feature type="transmembrane region" description="Helical" evidence="2">
    <location>
        <begin position="129"/>
        <end position="146"/>
    </location>
</feature>
<reference evidence="3 4" key="1">
    <citation type="submission" date="2022-04" db="EMBL/GenBank/DDBJ databases">
        <title>Genome diversity in the genus Frankia.</title>
        <authorList>
            <person name="Carlos-Shanley C."/>
            <person name="Hahn D."/>
        </authorList>
    </citation>
    <scope>NUCLEOTIDE SEQUENCE [LARGE SCALE GENOMIC DNA]</scope>
    <source>
        <strain evidence="3 4">Ag45/Mut15</strain>
    </source>
</reference>
<dbReference type="EMBL" id="JALKFT010000005">
    <property type="protein sequence ID" value="MCK9875466.1"/>
    <property type="molecule type" value="Genomic_DNA"/>
</dbReference>
<sequence>MSAVATARALLGPTFRSTKYHPLLVGTALGLAVAAVPAATGTDLDSGSWTGLLRFSAIINALGFTFVLDDLSAPTTSVLPVPRLWRNLLRVASALPVTVICWVAAAAIAKHGLVHQRMSLPLRLPGLTLEATTILVLAIALTAAISRVRPDGSVGLVAAPVFLATVGALYALPGSAALFVASTSARWEEAHQVWGLLLALLLVTAGLLGREPRPRRRRAARGPQDRAAGSRGDPHLDVTEAVGRNLSRSRRR</sequence>
<comment type="caution">
    <text evidence="3">The sequence shown here is derived from an EMBL/GenBank/DDBJ whole genome shotgun (WGS) entry which is preliminary data.</text>
</comment>
<accession>A0ABT0JVE4</accession>
<keyword evidence="2" id="KW-0812">Transmembrane</keyword>
<evidence type="ECO:0000313" key="4">
    <source>
        <dbReference type="Proteomes" id="UP001201873"/>
    </source>
</evidence>
<keyword evidence="2" id="KW-0472">Membrane</keyword>
<dbReference type="Proteomes" id="UP001201873">
    <property type="component" value="Unassembled WGS sequence"/>
</dbReference>
<evidence type="ECO:0000313" key="3">
    <source>
        <dbReference type="EMBL" id="MCK9875466.1"/>
    </source>
</evidence>
<feature type="transmembrane region" description="Helical" evidence="2">
    <location>
        <begin position="153"/>
        <end position="172"/>
    </location>
</feature>
<feature type="transmembrane region" description="Helical" evidence="2">
    <location>
        <begin position="192"/>
        <end position="209"/>
    </location>
</feature>
<feature type="transmembrane region" description="Helical" evidence="2">
    <location>
        <begin position="88"/>
        <end position="109"/>
    </location>
</feature>
<organism evidence="3 4">
    <name type="scientific">Frankia umida</name>
    <dbReference type="NCBI Taxonomy" id="573489"/>
    <lineage>
        <taxon>Bacteria</taxon>
        <taxon>Bacillati</taxon>
        <taxon>Actinomycetota</taxon>
        <taxon>Actinomycetes</taxon>
        <taxon>Frankiales</taxon>
        <taxon>Frankiaceae</taxon>
        <taxon>Frankia</taxon>
    </lineage>
</organism>
<dbReference type="RefSeq" id="WP_248823912.1">
    <property type="nucleotide sequence ID" value="NZ_JALKFT010000005.1"/>
</dbReference>
<keyword evidence="2" id="KW-1133">Transmembrane helix</keyword>